<dbReference type="SFLD" id="SFLDG01066">
    <property type="entry name" value="organic_radical-activating_enz"/>
    <property type="match status" value="1"/>
</dbReference>
<evidence type="ECO:0000256" key="4">
    <source>
        <dbReference type="ARBA" id="ARBA00014281"/>
    </source>
</evidence>
<dbReference type="Gene3D" id="3.20.20.70">
    <property type="entry name" value="Aldolase class I"/>
    <property type="match status" value="1"/>
</dbReference>
<evidence type="ECO:0000313" key="15">
    <source>
        <dbReference type="Proteomes" id="UP000241048"/>
    </source>
</evidence>
<dbReference type="SUPFAM" id="SSF102114">
    <property type="entry name" value="Radical SAM enzymes"/>
    <property type="match status" value="1"/>
</dbReference>
<evidence type="ECO:0000256" key="10">
    <source>
        <dbReference type="ARBA" id="ARBA00023014"/>
    </source>
</evidence>
<dbReference type="GO" id="GO:0004748">
    <property type="term" value="F:ribonucleoside-diphosphate reductase activity, thioredoxin disulfide as acceptor"/>
    <property type="evidence" value="ECO:0007669"/>
    <property type="project" value="TreeGrafter"/>
</dbReference>
<dbReference type="PANTHER" id="PTHR30352">
    <property type="entry name" value="PYRUVATE FORMATE-LYASE-ACTIVATING ENZYME"/>
    <property type="match status" value="1"/>
</dbReference>
<keyword evidence="10" id="KW-0411">Iron-sulfur</keyword>
<evidence type="ECO:0000256" key="6">
    <source>
        <dbReference type="ARBA" id="ARBA00022691"/>
    </source>
</evidence>
<evidence type="ECO:0000256" key="7">
    <source>
        <dbReference type="ARBA" id="ARBA00022723"/>
    </source>
</evidence>
<comment type="catalytic activity">
    <reaction evidence="11">
        <text>glycyl-[protein] + reduced [flavodoxin] + S-adenosyl-L-methionine = glycin-2-yl radical-[protein] + semiquinone [flavodoxin] + 5'-deoxyadenosine + L-methionine + H(+)</text>
        <dbReference type="Rhea" id="RHEA:61976"/>
        <dbReference type="Rhea" id="RHEA-COMP:10622"/>
        <dbReference type="Rhea" id="RHEA-COMP:14480"/>
        <dbReference type="Rhea" id="RHEA-COMP:15993"/>
        <dbReference type="Rhea" id="RHEA-COMP:15994"/>
        <dbReference type="ChEBI" id="CHEBI:15378"/>
        <dbReference type="ChEBI" id="CHEBI:17319"/>
        <dbReference type="ChEBI" id="CHEBI:29947"/>
        <dbReference type="ChEBI" id="CHEBI:32722"/>
        <dbReference type="ChEBI" id="CHEBI:57618"/>
        <dbReference type="ChEBI" id="CHEBI:57844"/>
        <dbReference type="ChEBI" id="CHEBI:59789"/>
        <dbReference type="ChEBI" id="CHEBI:140311"/>
    </reaction>
</comment>
<keyword evidence="7" id="KW-0479">Metal-binding</keyword>
<dbReference type="EC" id="1.97.1.-" evidence="12"/>
<dbReference type="CDD" id="cd01335">
    <property type="entry name" value="Radical_SAM"/>
    <property type="match status" value="1"/>
</dbReference>
<dbReference type="InterPro" id="IPR007197">
    <property type="entry name" value="rSAM"/>
</dbReference>
<feature type="domain" description="Radical SAM core" evidence="13">
    <location>
        <begin position="11"/>
        <end position="167"/>
    </location>
</feature>
<evidence type="ECO:0000256" key="9">
    <source>
        <dbReference type="ARBA" id="ARBA00023004"/>
    </source>
</evidence>
<dbReference type="RefSeq" id="WP_107000916.1">
    <property type="nucleotide sequence ID" value="NZ_JAQDZI010000002.1"/>
</dbReference>
<comment type="cofactor">
    <cofactor evidence="1">
        <name>[4Fe-4S] cluster</name>
        <dbReference type="ChEBI" id="CHEBI:49883"/>
    </cofactor>
</comment>
<dbReference type="PROSITE" id="PS51918">
    <property type="entry name" value="RADICAL_SAM"/>
    <property type="match status" value="1"/>
</dbReference>
<keyword evidence="6" id="KW-0949">S-adenosyl-L-methionine</keyword>
<dbReference type="Pfam" id="PF13353">
    <property type="entry name" value="Fer4_12"/>
    <property type="match status" value="1"/>
</dbReference>
<dbReference type="InterPro" id="IPR034457">
    <property type="entry name" value="Organic_radical-activating"/>
</dbReference>
<reference evidence="14 15" key="1">
    <citation type="submission" date="2018-03" db="EMBL/GenBank/DDBJ databases">
        <title>Lachnoclostridium SNUG30386 gen.nov., sp.nov., isolated from human faeces.</title>
        <authorList>
            <person name="Seo B."/>
            <person name="Jeon K."/>
            <person name="Ko G."/>
        </authorList>
    </citation>
    <scope>NUCLEOTIDE SEQUENCE [LARGE SCALE GENOMIC DNA]</scope>
    <source>
        <strain evidence="14 15">SNUG30386</strain>
    </source>
</reference>
<dbReference type="PROSITE" id="PS01087">
    <property type="entry name" value="RADICAL_ACTIVATING"/>
    <property type="match status" value="1"/>
</dbReference>
<name>A0A2T3FRK8_9CLOT</name>
<proteinExistence type="inferred from homology"/>
<protein>
    <recommendedName>
        <fullName evidence="4 12">Anaerobic ribonucleoside-triphosphate reductase-activating protein</fullName>
        <ecNumber evidence="12">1.97.1.-</ecNumber>
    </recommendedName>
</protein>
<dbReference type="SFLD" id="SFLDS00029">
    <property type="entry name" value="Radical_SAM"/>
    <property type="match status" value="1"/>
</dbReference>
<gene>
    <name evidence="14" type="primary">nrdG</name>
    <name evidence="14" type="ORF">C7U56_08510</name>
</gene>
<dbReference type="EMBL" id="PYLO01000002">
    <property type="protein sequence ID" value="PST37889.1"/>
    <property type="molecule type" value="Genomic_DNA"/>
</dbReference>
<keyword evidence="9" id="KW-0408">Iron</keyword>
<evidence type="ECO:0000313" key="14">
    <source>
        <dbReference type="EMBL" id="PST37889.1"/>
    </source>
</evidence>
<comment type="function">
    <text evidence="2 12">Activation of anaerobic ribonucleoside-triphosphate reductase under anaerobic conditions by generation of an organic free radical, using S-adenosylmethionine and reduced flavodoxin as cosubstrates to produce 5'-deoxy-adenosine.</text>
</comment>
<evidence type="ECO:0000256" key="11">
    <source>
        <dbReference type="ARBA" id="ARBA00047365"/>
    </source>
</evidence>
<organism evidence="14 15">
    <name type="scientific">Clostridium fessum</name>
    <dbReference type="NCBI Taxonomy" id="2126740"/>
    <lineage>
        <taxon>Bacteria</taxon>
        <taxon>Bacillati</taxon>
        <taxon>Bacillota</taxon>
        <taxon>Clostridia</taxon>
        <taxon>Eubacteriales</taxon>
        <taxon>Clostridiaceae</taxon>
        <taxon>Clostridium</taxon>
    </lineage>
</organism>
<dbReference type="SFLD" id="SFLDG01063">
    <property type="entry name" value="activating_enzymes__group_1"/>
    <property type="match status" value="1"/>
</dbReference>
<dbReference type="AlphaFoldDB" id="A0A2T3FRK8"/>
<evidence type="ECO:0000256" key="8">
    <source>
        <dbReference type="ARBA" id="ARBA00023002"/>
    </source>
</evidence>
<dbReference type="InterPro" id="IPR012837">
    <property type="entry name" value="NrdG"/>
</dbReference>
<comment type="caution">
    <text evidence="14">The sequence shown here is derived from an EMBL/GenBank/DDBJ whole genome shotgun (WGS) entry which is preliminary data.</text>
</comment>
<keyword evidence="15" id="KW-1185">Reference proteome</keyword>
<dbReference type="GO" id="GO:0043365">
    <property type="term" value="F:[formate-C-acetyltransferase]-activating enzyme activity"/>
    <property type="evidence" value="ECO:0007669"/>
    <property type="project" value="InterPro"/>
</dbReference>
<dbReference type="NCBIfam" id="TIGR02491">
    <property type="entry name" value="NrdG"/>
    <property type="match status" value="1"/>
</dbReference>
<dbReference type="PANTHER" id="PTHR30352:SF2">
    <property type="entry name" value="ANAEROBIC RIBONUCLEOSIDE-TRIPHOSPHATE REDUCTASE-ACTIVATING PROTEIN"/>
    <property type="match status" value="1"/>
</dbReference>
<dbReference type="GO" id="GO:0051539">
    <property type="term" value="F:4 iron, 4 sulfur cluster binding"/>
    <property type="evidence" value="ECO:0007669"/>
    <property type="project" value="UniProtKB-KW"/>
</dbReference>
<evidence type="ECO:0000256" key="5">
    <source>
        <dbReference type="ARBA" id="ARBA00022485"/>
    </source>
</evidence>
<evidence type="ECO:0000259" key="13">
    <source>
        <dbReference type="PROSITE" id="PS51918"/>
    </source>
</evidence>
<sequence>MYYGTIKKHDIANGPGVRVSLFVSGCRHHCKGCFNAETWDFRYGQLYTEETEKEILAALEPGYIQGFTLLGGEPFEPENQMELVHLLRKVRETYPEKDIWCYSGYLWDRDLAAGGVVHTEVTDEMLSYVDVLVDGEFVEAEKDLTLQFRGSRNQRILELKKLRKQGK</sequence>
<evidence type="ECO:0000256" key="2">
    <source>
        <dbReference type="ARBA" id="ARBA00003852"/>
    </source>
</evidence>
<dbReference type="Proteomes" id="UP000241048">
    <property type="component" value="Unassembled WGS sequence"/>
</dbReference>
<keyword evidence="5" id="KW-0004">4Fe-4S</keyword>
<evidence type="ECO:0000256" key="3">
    <source>
        <dbReference type="ARBA" id="ARBA00009777"/>
    </source>
</evidence>
<dbReference type="GO" id="GO:0046872">
    <property type="term" value="F:metal ion binding"/>
    <property type="evidence" value="ECO:0007669"/>
    <property type="project" value="UniProtKB-KW"/>
</dbReference>
<dbReference type="SFLD" id="SFLDF00299">
    <property type="entry name" value="anaerobic_ribonucleoside-triph"/>
    <property type="match status" value="1"/>
</dbReference>
<dbReference type="PIRSF" id="PIRSF000368">
    <property type="entry name" value="NrdG"/>
    <property type="match status" value="1"/>
</dbReference>
<dbReference type="InterPro" id="IPR001989">
    <property type="entry name" value="Radical_activat_CS"/>
</dbReference>
<comment type="similarity">
    <text evidence="3 12">Belongs to the organic radical-activating enzymes family.</text>
</comment>
<evidence type="ECO:0000256" key="1">
    <source>
        <dbReference type="ARBA" id="ARBA00001966"/>
    </source>
</evidence>
<accession>A0A2T3FRK8</accession>
<dbReference type="InterPro" id="IPR058240">
    <property type="entry name" value="rSAM_sf"/>
</dbReference>
<dbReference type="InterPro" id="IPR013785">
    <property type="entry name" value="Aldolase_TIM"/>
</dbReference>
<evidence type="ECO:0000256" key="12">
    <source>
        <dbReference type="PIRNR" id="PIRNR000368"/>
    </source>
</evidence>
<keyword evidence="8 12" id="KW-0560">Oxidoreductase</keyword>